<evidence type="ECO:0000313" key="1">
    <source>
        <dbReference type="EMBL" id="ODO62950.1"/>
    </source>
</evidence>
<sequence length="77" mass="8927">MINLVFYKYYRFWAAIVLLLLSANVYPAIVNGNVLGREFWRNGTNLINLVFVIVAIGFLIQVLFFKKGEPRANERAF</sequence>
<protein>
    <submittedName>
        <fullName evidence="1">Uncharacterized protein</fullName>
    </submittedName>
</protein>
<comment type="caution">
    <text evidence="1">The sequence shown here is derived from an EMBL/GenBank/DDBJ whole genome shotgun (WGS) entry which is preliminary data.</text>
</comment>
<dbReference type="Proteomes" id="UP000094892">
    <property type="component" value="Unassembled WGS sequence"/>
</dbReference>
<dbReference type="PATRIC" id="fig|1590.154.peg.1598"/>
<gene>
    <name evidence="1" type="ORF">LPJSA22_02968</name>
</gene>
<proteinExistence type="predicted"/>
<dbReference type="RefSeq" id="WP_015381027.1">
    <property type="nucleotide sequence ID" value="NZ_AP028145.1"/>
</dbReference>
<dbReference type="EMBL" id="MCOL01000001">
    <property type="protein sequence ID" value="ODO62950.1"/>
    <property type="molecule type" value="Genomic_DNA"/>
</dbReference>
<dbReference type="AlphaFoldDB" id="A0A1A0DMR1"/>
<reference evidence="1 2" key="1">
    <citation type="submission" date="2016-08" db="EMBL/GenBank/DDBJ databases">
        <title>Genome sequencing of Lactobacillus plantarum JSA22, isolated from fermented soybean paste.</title>
        <authorList>
            <person name="Choi H.S."/>
        </authorList>
    </citation>
    <scope>NUCLEOTIDE SEQUENCE [LARGE SCALE GENOMIC DNA]</scope>
    <source>
        <strain evidence="1 2">JSA22</strain>
    </source>
</reference>
<organism evidence="1 2">
    <name type="scientific">Lactiplantibacillus plantarum</name>
    <name type="common">Lactobacillus plantarum</name>
    <dbReference type="NCBI Taxonomy" id="1590"/>
    <lineage>
        <taxon>Bacteria</taxon>
        <taxon>Bacillati</taxon>
        <taxon>Bacillota</taxon>
        <taxon>Bacilli</taxon>
        <taxon>Lactobacillales</taxon>
        <taxon>Lactobacillaceae</taxon>
        <taxon>Lactiplantibacillus</taxon>
    </lineage>
</organism>
<name>A0A1A0DMR1_LACPN</name>
<evidence type="ECO:0000313" key="2">
    <source>
        <dbReference type="Proteomes" id="UP000094892"/>
    </source>
</evidence>
<accession>A0A1A0DMR1</accession>